<accession>A0A0B4RZQ7</accession>
<dbReference type="Pfam" id="PF14262">
    <property type="entry name" value="Cthe_2159"/>
    <property type="match status" value="1"/>
</dbReference>
<keyword evidence="2" id="KW-1185">Reference proteome</keyword>
<evidence type="ECO:0000313" key="2">
    <source>
        <dbReference type="Proteomes" id="UP000031386"/>
    </source>
</evidence>
<dbReference type="InterPro" id="IPR025584">
    <property type="entry name" value="Cthe_2159"/>
</dbReference>
<evidence type="ECO:0008006" key="3">
    <source>
        <dbReference type="Google" id="ProtNLM"/>
    </source>
</evidence>
<dbReference type="KEGG" id="pmic:NW74_00675"/>
<dbReference type="STRING" id="33033.NW74_00675"/>
<evidence type="ECO:0000313" key="1">
    <source>
        <dbReference type="EMBL" id="AIZ35988.1"/>
    </source>
</evidence>
<organism evidence="1 2">
    <name type="scientific">Parvimonas micra</name>
    <dbReference type="NCBI Taxonomy" id="33033"/>
    <lineage>
        <taxon>Bacteria</taxon>
        <taxon>Bacillati</taxon>
        <taxon>Bacillota</taxon>
        <taxon>Tissierellia</taxon>
        <taxon>Tissierellales</taxon>
        <taxon>Peptoniphilaceae</taxon>
        <taxon>Parvimonas</taxon>
    </lineage>
</organism>
<dbReference type="OrthoDB" id="9812829at2"/>
<reference evidence="1 2" key="1">
    <citation type="submission" date="2014-10" db="EMBL/GenBank/DDBJ databases">
        <title>Complete genome sequence of Parvimonas micra KCOM 1535 (= ChDC B708).</title>
        <authorList>
            <person name="Kook J.-K."/>
            <person name="Park S.-N."/>
            <person name="Lim Y.K."/>
            <person name="Roh H."/>
        </authorList>
    </citation>
    <scope>NUCLEOTIDE SEQUENCE [LARGE SCALE GENOMIC DNA]</scope>
    <source>
        <strain evidence="2">KCOM 1535 / ChDC B708</strain>
    </source>
</reference>
<dbReference type="AlphaFoldDB" id="A0A0B4RZQ7"/>
<dbReference type="Proteomes" id="UP000031386">
    <property type="component" value="Chromosome"/>
</dbReference>
<protein>
    <recommendedName>
        <fullName evidence="3">Carbohydrate-binding domain-containing protein</fullName>
    </recommendedName>
</protein>
<dbReference type="RefSeq" id="WP_041953314.1">
    <property type="nucleotide sequence ID" value="NZ_CP009761.1"/>
</dbReference>
<sequence>MKANKLVVELFSLAILSGCLIACSKPTKEANTQSMQNMKVNRTNSNAKSNIFADDDYDAMIDEKNSTVLNLSDISKLKAKNVSVSGNVITISSGGTYILTGKLDDGRIVVNAKSDDKVRLVLKGVEISSTRGNPILVENAKKTIITLASDTKNKLELKGEFNKEENKDSVIFSKSDLSFNGTGILNLFSPYGRGIVSQDKVVFVDGKYAMDTAGNTVSAKNSVAIADGKYDIKSGEKGSGLKTTGSDNKGSVYIANGNFNISAGKDGINSNSKVTINNGNIKIKSGDNGIESENIDIRGGNTQVVSKDDGIFASGKKDTKPDSLHIQISGGKVNIYSEKNGLNSKGDISVTGGETVVESSSNTENLTMNYKGSAKITGGTFVGVGNNSMVKSFGDSSTQGSMLMKFDKKTKEDLKVLDESGKTLAEYKPKSEYQTVIVSTKDIRENKKYKLVAGDQTLDVFLDKINYKSAELVEK</sequence>
<dbReference type="EMBL" id="CP009761">
    <property type="protein sequence ID" value="AIZ35988.1"/>
    <property type="molecule type" value="Genomic_DNA"/>
</dbReference>
<name>A0A0B4RZQ7_9FIRM</name>
<proteinExistence type="predicted"/>
<gene>
    <name evidence="1" type="ORF">NW74_00675</name>
</gene>